<dbReference type="EMBL" id="VIWX01000002">
    <property type="protein sequence ID" value="TWF95336.1"/>
    <property type="molecule type" value="Genomic_DNA"/>
</dbReference>
<dbReference type="SMART" id="SM00346">
    <property type="entry name" value="HTH_ICLR"/>
    <property type="match status" value="1"/>
</dbReference>
<evidence type="ECO:0000256" key="2">
    <source>
        <dbReference type="ARBA" id="ARBA00023125"/>
    </source>
</evidence>
<dbReference type="InterPro" id="IPR014757">
    <property type="entry name" value="Tscrpt_reg_IclR_C"/>
</dbReference>
<dbReference type="InterPro" id="IPR029016">
    <property type="entry name" value="GAF-like_dom_sf"/>
</dbReference>
<dbReference type="InterPro" id="IPR036390">
    <property type="entry name" value="WH_DNA-bd_sf"/>
</dbReference>
<evidence type="ECO:0000256" key="1">
    <source>
        <dbReference type="ARBA" id="ARBA00023015"/>
    </source>
</evidence>
<reference evidence="6 7" key="1">
    <citation type="submission" date="2019-06" db="EMBL/GenBank/DDBJ databases">
        <title>Sequencing the genomes of 1000 actinobacteria strains.</title>
        <authorList>
            <person name="Klenk H.-P."/>
        </authorList>
    </citation>
    <scope>NUCLEOTIDE SEQUENCE [LARGE SCALE GENOMIC DNA]</scope>
    <source>
        <strain evidence="6 7">DSM 46699</strain>
    </source>
</reference>
<keyword evidence="1" id="KW-0805">Transcription regulation</keyword>
<dbReference type="Gene3D" id="1.10.10.10">
    <property type="entry name" value="Winged helix-like DNA-binding domain superfamily/Winged helix DNA-binding domain"/>
    <property type="match status" value="1"/>
</dbReference>
<dbReference type="PANTHER" id="PTHR30136">
    <property type="entry name" value="HELIX-TURN-HELIX TRANSCRIPTIONAL REGULATOR, ICLR FAMILY"/>
    <property type="match status" value="1"/>
</dbReference>
<feature type="domain" description="IclR-ED" evidence="5">
    <location>
        <begin position="67"/>
        <end position="249"/>
    </location>
</feature>
<evidence type="ECO:0000259" key="5">
    <source>
        <dbReference type="PROSITE" id="PS51078"/>
    </source>
</evidence>
<dbReference type="Pfam" id="PF09339">
    <property type="entry name" value="HTH_IclR"/>
    <property type="match status" value="1"/>
</dbReference>
<keyword evidence="2" id="KW-0238">DNA-binding</keyword>
<dbReference type="InterPro" id="IPR036388">
    <property type="entry name" value="WH-like_DNA-bd_sf"/>
</dbReference>
<feature type="domain" description="HTH iclR-type" evidence="4">
    <location>
        <begin position="14"/>
        <end position="73"/>
    </location>
</feature>
<sequence length="249" mass="27528">MEESERPTHVRPRHRMIDRVAGVLEAVARSDGLSLTEIARAVDAPVSSVQGLVNGLVATGYLDERTRTYRLGVAPYFLNLLAGRGAVNRIAHDDLVALHAETDSTTAVLGVAVGSEVVYIDHCSTDPRTEYLAKRFHRRSLIRTSTGWVLLADWEQRDLWAYLETLGPEDDERAQQFLDRVEEIRATGVALLPGAAEDAEIDGISVPVRERGRVVAAVSVVGPRDVLLPRETAIVEALQRHSTRWHARD</sequence>
<dbReference type="GO" id="GO:0003677">
    <property type="term" value="F:DNA binding"/>
    <property type="evidence" value="ECO:0007669"/>
    <property type="project" value="UniProtKB-KW"/>
</dbReference>
<dbReference type="AlphaFoldDB" id="A0A561U7K6"/>
<evidence type="ECO:0000259" key="4">
    <source>
        <dbReference type="PROSITE" id="PS51077"/>
    </source>
</evidence>
<evidence type="ECO:0000313" key="7">
    <source>
        <dbReference type="Proteomes" id="UP000316184"/>
    </source>
</evidence>
<keyword evidence="3" id="KW-0804">Transcription</keyword>
<organism evidence="6 7">
    <name type="scientific">Saccharopolyspora dendranthemae</name>
    <dbReference type="NCBI Taxonomy" id="1181886"/>
    <lineage>
        <taxon>Bacteria</taxon>
        <taxon>Bacillati</taxon>
        <taxon>Actinomycetota</taxon>
        <taxon>Actinomycetes</taxon>
        <taxon>Pseudonocardiales</taxon>
        <taxon>Pseudonocardiaceae</taxon>
        <taxon>Saccharopolyspora</taxon>
    </lineage>
</organism>
<accession>A0A561U7K6</accession>
<dbReference type="RefSeq" id="WP_246110224.1">
    <property type="nucleotide sequence ID" value="NZ_VIWX01000002.1"/>
</dbReference>
<dbReference type="PANTHER" id="PTHR30136:SF24">
    <property type="entry name" value="HTH-TYPE TRANSCRIPTIONAL REPRESSOR ALLR"/>
    <property type="match status" value="1"/>
</dbReference>
<keyword evidence="7" id="KW-1185">Reference proteome</keyword>
<evidence type="ECO:0000256" key="3">
    <source>
        <dbReference type="ARBA" id="ARBA00023163"/>
    </source>
</evidence>
<proteinExistence type="predicted"/>
<dbReference type="InterPro" id="IPR005471">
    <property type="entry name" value="Tscrpt_reg_IclR_N"/>
</dbReference>
<dbReference type="InterPro" id="IPR050707">
    <property type="entry name" value="HTH_MetabolicPath_Reg"/>
</dbReference>
<dbReference type="Proteomes" id="UP000316184">
    <property type="component" value="Unassembled WGS sequence"/>
</dbReference>
<dbReference type="Gene3D" id="3.30.450.40">
    <property type="match status" value="1"/>
</dbReference>
<comment type="caution">
    <text evidence="6">The sequence shown here is derived from an EMBL/GenBank/DDBJ whole genome shotgun (WGS) entry which is preliminary data.</text>
</comment>
<dbReference type="Pfam" id="PF01614">
    <property type="entry name" value="IclR_C"/>
    <property type="match status" value="1"/>
</dbReference>
<dbReference type="SUPFAM" id="SSF46785">
    <property type="entry name" value="Winged helix' DNA-binding domain"/>
    <property type="match status" value="1"/>
</dbReference>
<dbReference type="PROSITE" id="PS51078">
    <property type="entry name" value="ICLR_ED"/>
    <property type="match status" value="1"/>
</dbReference>
<dbReference type="GO" id="GO:0003700">
    <property type="term" value="F:DNA-binding transcription factor activity"/>
    <property type="evidence" value="ECO:0007669"/>
    <property type="project" value="TreeGrafter"/>
</dbReference>
<protein>
    <submittedName>
        <fullName evidence="6">IclR family transcriptional regulator</fullName>
    </submittedName>
</protein>
<dbReference type="PROSITE" id="PS51077">
    <property type="entry name" value="HTH_ICLR"/>
    <property type="match status" value="1"/>
</dbReference>
<dbReference type="SUPFAM" id="SSF55781">
    <property type="entry name" value="GAF domain-like"/>
    <property type="match status" value="1"/>
</dbReference>
<name>A0A561U7K6_9PSEU</name>
<gene>
    <name evidence="6" type="ORF">FHU35_12330</name>
</gene>
<evidence type="ECO:0000313" key="6">
    <source>
        <dbReference type="EMBL" id="TWF95336.1"/>
    </source>
</evidence>
<dbReference type="GO" id="GO:0045892">
    <property type="term" value="P:negative regulation of DNA-templated transcription"/>
    <property type="evidence" value="ECO:0007669"/>
    <property type="project" value="TreeGrafter"/>
</dbReference>